<reference evidence="1 2" key="1">
    <citation type="journal article" date="2019" name="Sci. Rep.">
        <title>Orb-weaving spider Araneus ventricosus genome elucidates the spidroin gene catalogue.</title>
        <authorList>
            <person name="Kono N."/>
            <person name="Nakamura H."/>
            <person name="Ohtoshi R."/>
            <person name="Moran D.A.P."/>
            <person name="Shinohara A."/>
            <person name="Yoshida Y."/>
            <person name="Fujiwara M."/>
            <person name="Mori M."/>
            <person name="Tomita M."/>
            <person name="Arakawa K."/>
        </authorList>
    </citation>
    <scope>NUCLEOTIDE SEQUENCE [LARGE SCALE GENOMIC DNA]</scope>
</reference>
<sequence length="82" mass="9335">MPLTDCSQVSRKVLGGTLLIWKQVILVRVLDLNNKAQDSGQKEMLLDHEPVVILVARLRRIFGAQHLQSTLEDLQNLMKDNE</sequence>
<dbReference type="Proteomes" id="UP000499080">
    <property type="component" value="Unassembled WGS sequence"/>
</dbReference>
<evidence type="ECO:0000313" key="2">
    <source>
        <dbReference type="Proteomes" id="UP000499080"/>
    </source>
</evidence>
<dbReference type="AlphaFoldDB" id="A0A4Y2M435"/>
<keyword evidence="2" id="KW-1185">Reference proteome</keyword>
<proteinExistence type="predicted"/>
<organism evidence="1 2">
    <name type="scientific">Araneus ventricosus</name>
    <name type="common">Orbweaver spider</name>
    <name type="synonym">Epeira ventricosa</name>
    <dbReference type="NCBI Taxonomy" id="182803"/>
    <lineage>
        <taxon>Eukaryota</taxon>
        <taxon>Metazoa</taxon>
        <taxon>Ecdysozoa</taxon>
        <taxon>Arthropoda</taxon>
        <taxon>Chelicerata</taxon>
        <taxon>Arachnida</taxon>
        <taxon>Araneae</taxon>
        <taxon>Araneomorphae</taxon>
        <taxon>Entelegynae</taxon>
        <taxon>Araneoidea</taxon>
        <taxon>Araneidae</taxon>
        <taxon>Araneus</taxon>
    </lineage>
</organism>
<evidence type="ECO:0000313" key="1">
    <source>
        <dbReference type="EMBL" id="GBN21193.1"/>
    </source>
</evidence>
<dbReference type="EMBL" id="BGPR01006704">
    <property type="protein sequence ID" value="GBN21193.1"/>
    <property type="molecule type" value="Genomic_DNA"/>
</dbReference>
<comment type="caution">
    <text evidence="1">The sequence shown here is derived from an EMBL/GenBank/DDBJ whole genome shotgun (WGS) entry which is preliminary data.</text>
</comment>
<protein>
    <submittedName>
        <fullName evidence="1">Uncharacterized protein</fullName>
    </submittedName>
</protein>
<accession>A0A4Y2M435</accession>
<gene>
    <name evidence="1" type="ORF">AVEN_184213_1</name>
</gene>
<name>A0A4Y2M435_ARAVE</name>